<keyword evidence="4" id="KW-0720">Serine protease</keyword>
<protein>
    <recommendedName>
        <fullName evidence="7">Peptidase S1 domain-containing protein</fullName>
    </recommendedName>
</protein>
<reference evidence="8" key="2">
    <citation type="submission" date="2015-06" db="UniProtKB">
        <authorList>
            <consortium name="EnsemblMetazoa"/>
        </authorList>
    </citation>
    <scope>IDENTIFICATION</scope>
</reference>
<dbReference type="SMART" id="SM00020">
    <property type="entry name" value="Tryp_SPc"/>
    <property type="match status" value="1"/>
</dbReference>
<dbReference type="STRING" id="36166.T1H0N0"/>
<keyword evidence="2" id="KW-0645">Protease</keyword>
<name>T1H0N0_MEGSC</name>
<dbReference type="PANTHER" id="PTHR24256">
    <property type="entry name" value="TRYPTASE-RELATED"/>
    <property type="match status" value="1"/>
</dbReference>
<evidence type="ECO:0000256" key="2">
    <source>
        <dbReference type="ARBA" id="ARBA00022670"/>
    </source>
</evidence>
<dbReference type="GO" id="GO:0004252">
    <property type="term" value="F:serine-type endopeptidase activity"/>
    <property type="evidence" value="ECO:0007669"/>
    <property type="project" value="InterPro"/>
</dbReference>
<evidence type="ECO:0000256" key="1">
    <source>
        <dbReference type="ARBA" id="ARBA00004239"/>
    </source>
</evidence>
<dbReference type="PROSITE" id="PS50240">
    <property type="entry name" value="TRYPSIN_DOM"/>
    <property type="match status" value="1"/>
</dbReference>
<reference evidence="9" key="1">
    <citation type="submission" date="2013-02" db="EMBL/GenBank/DDBJ databases">
        <authorList>
            <person name="Hughes D."/>
        </authorList>
    </citation>
    <scope>NUCLEOTIDE SEQUENCE</scope>
    <source>
        <strain>Durham</strain>
        <strain evidence="9">NC isolate 2 -- Noor lab</strain>
    </source>
</reference>
<dbReference type="GO" id="GO:0005576">
    <property type="term" value="C:extracellular region"/>
    <property type="evidence" value="ECO:0007669"/>
    <property type="project" value="UniProtKB-SubCell"/>
</dbReference>
<dbReference type="InterPro" id="IPR001314">
    <property type="entry name" value="Peptidase_S1A"/>
</dbReference>
<evidence type="ECO:0000256" key="6">
    <source>
        <dbReference type="ARBA" id="ARBA00024195"/>
    </source>
</evidence>
<comment type="subcellular location">
    <subcellularLocation>
        <location evidence="1">Secreted</location>
        <location evidence="1">Extracellular space</location>
    </subcellularLocation>
</comment>
<keyword evidence="3" id="KW-0378">Hydrolase</keyword>
<dbReference type="OMA" id="SEGRNIC"/>
<dbReference type="PRINTS" id="PR00722">
    <property type="entry name" value="CHYMOTRYPSIN"/>
</dbReference>
<keyword evidence="5" id="KW-1015">Disulfide bond</keyword>
<dbReference type="Pfam" id="PF00089">
    <property type="entry name" value="Trypsin"/>
    <property type="match status" value="1"/>
</dbReference>
<dbReference type="GO" id="GO:0006508">
    <property type="term" value="P:proteolysis"/>
    <property type="evidence" value="ECO:0007669"/>
    <property type="project" value="UniProtKB-KW"/>
</dbReference>
<keyword evidence="9" id="KW-1185">Reference proteome</keyword>
<organism evidence="8 9">
    <name type="scientific">Megaselia scalaris</name>
    <name type="common">Humpbacked fly</name>
    <name type="synonym">Phora scalaris</name>
    <dbReference type="NCBI Taxonomy" id="36166"/>
    <lineage>
        <taxon>Eukaryota</taxon>
        <taxon>Metazoa</taxon>
        <taxon>Ecdysozoa</taxon>
        <taxon>Arthropoda</taxon>
        <taxon>Hexapoda</taxon>
        <taxon>Insecta</taxon>
        <taxon>Pterygota</taxon>
        <taxon>Neoptera</taxon>
        <taxon>Endopterygota</taxon>
        <taxon>Diptera</taxon>
        <taxon>Brachycera</taxon>
        <taxon>Muscomorpha</taxon>
        <taxon>Platypezoidea</taxon>
        <taxon>Phoridae</taxon>
        <taxon>Megaseliini</taxon>
        <taxon>Megaselia</taxon>
    </lineage>
</organism>
<dbReference type="EMBL" id="CAQQ02386236">
    <property type="status" value="NOT_ANNOTATED_CDS"/>
    <property type="molecule type" value="Genomic_DNA"/>
</dbReference>
<dbReference type="AlphaFoldDB" id="T1H0N0"/>
<dbReference type="HOGENOM" id="CLU_006842_13_1_1"/>
<dbReference type="PROSITE" id="PS00135">
    <property type="entry name" value="TRYPSIN_SER"/>
    <property type="match status" value="1"/>
</dbReference>
<dbReference type="InterPro" id="IPR001254">
    <property type="entry name" value="Trypsin_dom"/>
</dbReference>
<evidence type="ECO:0000313" key="9">
    <source>
        <dbReference type="Proteomes" id="UP000015102"/>
    </source>
</evidence>
<evidence type="ECO:0000256" key="4">
    <source>
        <dbReference type="ARBA" id="ARBA00022825"/>
    </source>
</evidence>
<dbReference type="InterPro" id="IPR009003">
    <property type="entry name" value="Peptidase_S1_PA"/>
</dbReference>
<evidence type="ECO:0000256" key="5">
    <source>
        <dbReference type="ARBA" id="ARBA00023157"/>
    </source>
</evidence>
<dbReference type="CDD" id="cd00190">
    <property type="entry name" value="Tryp_SPc"/>
    <property type="match status" value="1"/>
</dbReference>
<dbReference type="Gene3D" id="2.40.10.10">
    <property type="entry name" value="Trypsin-like serine proteases"/>
    <property type="match status" value="1"/>
</dbReference>
<sequence>IHVHDESEGKEYEADELLQHEDFDHKTLQNDVALIHVPEDIEYDENTAPIKLPSRNESYVGKNYTISGFGHMGKDKPLANTLQYTQLRVIPDQRCQRLYNHENFDGTKICALGRNGRSTCSGDSGGPLANAAKNYQIGIVSFGKGSCDGRNPSGYTKVSRYVNWIKEKTGMN</sequence>
<dbReference type="InterPro" id="IPR033116">
    <property type="entry name" value="TRYPSIN_SER"/>
</dbReference>
<dbReference type="InterPro" id="IPR043504">
    <property type="entry name" value="Peptidase_S1_PA_chymotrypsin"/>
</dbReference>
<dbReference type="EnsemblMetazoa" id="MESCA009711-RA">
    <property type="protein sequence ID" value="MESCA009711-PA"/>
    <property type="gene ID" value="MESCA009711"/>
</dbReference>
<feature type="domain" description="Peptidase S1" evidence="7">
    <location>
        <begin position="1"/>
        <end position="170"/>
    </location>
</feature>
<evidence type="ECO:0000259" key="7">
    <source>
        <dbReference type="PROSITE" id="PS50240"/>
    </source>
</evidence>
<evidence type="ECO:0000256" key="3">
    <source>
        <dbReference type="ARBA" id="ARBA00022801"/>
    </source>
</evidence>
<accession>T1H0N0</accession>
<dbReference type="FunFam" id="2.40.10.10:FF:000036">
    <property type="entry name" value="Trypsin beta"/>
    <property type="match status" value="1"/>
</dbReference>
<proteinExistence type="inferred from homology"/>
<dbReference type="SUPFAM" id="SSF50494">
    <property type="entry name" value="Trypsin-like serine proteases"/>
    <property type="match status" value="1"/>
</dbReference>
<dbReference type="Proteomes" id="UP000015102">
    <property type="component" value="Unassembled WGS sequence"/>
</dbReference>
<evidence type="ECO:0000313" key="8">
    <source>
        <dbReference type="EnsemblMetazoa" id="MESCA009711-PA"/>
    </source>
</evidence>
<dbReference type="InterPro" id="IPR051487">
    <property type="entry name" value="Ser/Thr_Proteases_Immune/Dev"/>
</dbReference>
<comment type="similarity">
    <text evidence="6">Belongs to the peptidase S1 family. CLIP subfamily.</text>
</comment>